<organism evidence="3 4">
    <name type="scientific">Neogobius melanostomus</name>
    <name type="common">round goby</name>
    <dbReference type="NCBI Taxonomy" id="47308"/>
    <lineage>
        <taxon>Eukaryota</taxon>
        <taxon>Metazoa</taxon>
        <taxon>Chordata</taxon>
        <taxon>Craniata</taxon>
        <taxon>Vertebrata</taxon>
        <taxon>Euteleostomi</taxon>
        <taxon>Actinopterygii</taxon>
        <taxon>Neopterygii</taxon>
        <taxon>Teleostei</taxon>
        <taxon>Neoteleostei</taxon>
        <taxon>Acanthomorphata</taxon>
        <taxon>Gobiaria</taxon>
        <taxon>Gobiiformes</taxon>
        <taxon>Gobioidei</taxon>
        <taxon>Gobiidae</taxon>
        <taxon>Benthophilinae</taxon>
        <taxon>Neogobiini</taxon>
        <taxon>Neogobius</taxon>
    </lineage>
</organism>
<feature type="compositionally biased region" description="Basic and acidic residues" evidence="2">
    <location>
        <begin position="1"/>
        <end position="10"/>
    </location>
</feature>
<evidence type="ECO:0000256" key="2">
    <source>
        <dbReference type="SAM" id="MobiDB-lite"/>
    </source>
</evidence>
<dbReference type="AlphaFoldDB" id="A0A8C6SDM4"/>
<dbReference type="GO" id="GO:0008289">
    <property type="term" value="F:lipid binding"/>
    <property type="evidence" value="ECO:0007669"/>
    <property type="project" value="InterPro"/>
</dbReference>
<accession>A0A8C6SDM4</accession>
<dbReference type="GO" id="GO:0005576">
    <property type="term" value="C:extracellular region"/>
    <property type="evidence" value="ECO:0007669"/>
    <property type="project" value="InterPro"/>
</dbReference>
<comment type="similarity">
    <text evidence="1">Belongs to the apolipoprotein L family.</text>
</comment>
<evidence type="ECO:0000313" key="4">
    <source>
        <dbReference type="Proteomes" id="UP000694523"/>
    </source>
</evidence>
<dbReference type="PANTHER" id="PTHR14096:SF64">
    <property type="match status" value="1"/>
</dbReference>
<dbReference type="PANTHER" id="PTHR14096">
    <property type="entry name" value="APOLIPOPROTEIN L"/>
    <property type="match status" value="1"/>
</dbReference>
<dbReference type="Pfam" id="PF05461">
    <property type="entry name" value="ApoL"/>
    <property type="match status" value="1"/>
</dbReference>
<dbReference type="GO" id="GO:0042157">
    <property type="term" value="P:lipoprotein metabolic process"/>
    <property type="evidence" value="ECO:0007669"/>
    <property type="project" value="InterPro"/>
</dbReference>
<evidence type="ECO:0000313" key="3">
    <source>
        <dbReference type="Ensembl" id="ENSNMLP00000005303.1"/>
    </source>
</evidence>
<dbReference type="Ensembl" id="ENSNMLT00000006098.1">
    <property type="protein sequence ID" value="ENSNMLP00000005303.1"/>
    <property type="gene ID" value="ENSNMLG00000003884.1"/>
</dbReference>
<sequence>MNDDYSEKSSHLFAGYDDALEAEERKSKTPKRTPLLRKQKAIHVTPEQAAYLNSPQHDFDEDDEIAAIKGKHARSPAETYNYDEDQLDICEPKKASKFKAFKHKLKSKSSRREESPGATSSDYMSEAAKAELMAAEKDRNAMDEFADGEGDDGDTDSLMEWWNNVEQWDEVPSDEEEMILQKDESKSFSILADKVQHALRLFNKVFMERAEILWQSVITLHTIADDISTFHHKARIAGITGGTTTAVGGVAAVAGLALAPLTFGVSLIVTAVGVGIAAAGGITSASAAISDNVNNANDRKKVEELLLKNEDSLLELSKILHFSNTGLSKLRGHPFLRSGTQHYSQDWGVRQAVQVIGTMDTPVRKATDFIDLAVNSIQGLFQGIDKYFHKDTRELKKGCKSEIVAEIKGVANVLNDCIVELNGFREEVQEAMGEV</sequence>
<reference evidence="3" key="1">
    <citation type="submission" date="2025-08" db="UniProtKB">
        <authorList>
            <consortium name="Ensembl"/>
        </authorList>
    </citation>
    <scope>IDENTIFICATION</scope>
</reference>
<dbReference type="Proteomes" id="UP000694523">
    <property type="component" value="Unplaced"/>
</dbReference>
<feature type="region of interest" description="Disordered" evidence="2">
    <location>
        <begin position="1"/>
        <end position="35"/>
    </location>
</feature>
<keyword evidence="4" id="KW-1185">Reference proteome</keyword>
<feature type="region of interest" description="Disordered" evidence="2">
    <location>
        <begin position="105"/>
        <end position="125"/>
    </location>
</feature>
<dbReference type="GO" id="GO:0016020">
    <property type="term" value="C:membrane"/>
    <property type="evidence" value="ECO:0007669"/>
    <property type="project" value="TreeGrafter"/>
</dbReference>
<feature type="region of interest" description="Disordered" evidence="2">
    <location>
        <begin position="50"/>
        <end position="85"/>
    </location>
</feature>
<evidence type="ECO:0000256" key="1">
    <source>
        <dbReference type="ARBA" id="ARBA00010090"/>
    </source>
</evidence>
<proteinExistence type="inferred from homology"/>
<name>A0A8C6SDM4_9GOBI</name>
<reference evidence="3" key="2">
    <citation type="submission" date="2025-09" db="UniProtKB">
        <authorList>
            <consortium name="Ensembl"/>
        </authorList>
    </citation>
    <scope>IDENTIFICATION</scope>
</reference>
<protein>
    <submittedName>
        <fullName evidence="3">Si:cabz01007807.1</fullName>
    </submittedName>
</protein>
<dbReference type="GO" id="GO:0006869">
    <property type="term" value="P:lipid transport"/>
    <property type="evidence" value="ECO:0007669"/>
    <property type="project" value="InterPro"/>
</dbReference>
<dbReference type="InterPro" id="IPR008405">
    <property type="entry name" value="ApoL"/>
</dbReference>